<evidence type="ECO:0000313" key="2">
    <source>
        <dbReference type="Proteomes" id="UP000019760"/>
    </source>
</evidence>
<reference evidence="2" key="1">
    <citation type="journal article" date="2014" name="FEMS Microbiol. Lett.">
        <title>Draft Genomic DNA Sequence of the Facultatively Methylotrophic Bacterium Acidomonas methanolica type strain MB58.</title>
        <authorList>
            <person name="Higashiura N."/>
            <person name="Hadano H."/>
            <person name="Hirakawa H."/>
            <person name="Matsutani M."/>
            <person name="Takabe S."/>
            <person name="Matsushita K."/>
            <person name="Azuma Y."/>
        </authorList>
    </citation>
    <scope>NUCLEOTIDE SEQUENCE [LARGE SCALE GENOMIC DNA]</scope>
    <source>
        <strain evidence="2">MB58</strain>
    </source>
</reference>
<evidence type="ECO:0000313" key="1">
    <source>
        <dbReference type="EMBL" id="GAJ29751.1"/>
    </source>
</evidence>
<reference evidence="1 2" key="2">
    <citation type="journal article" date="2014" name="FEMS Microbiol. Lett.">
        <title>Draft genomic DNA sequence of the facultatively methylotrophic bacterium Acidomonas methanolica type strain MB58.</title>
        <authorList>
            <person name="Higashiura N."/>
            <person name="Hadano H."/>
            <person name="Hirakawa H."/>
            <person name="Matsutani M."/>
            <person name="Takabe S."/>
            <person name="Matsushita K."/>
            <person name="Azuma Y."/>
        </authorList>
    </citation>
    <scope>NUCLEOTIDE SEQUENCE [LARGE SCALE GENOMIC DNA]</scope>
    <source>
        <strain evidence="1 2">MB58</strain>
    </source>
</reference>
<dbReference type="AlphaFoldDB" id="A0A023D7K2"/>
<name>A0A023D7K2_ACIMT</name>
<protein>
    <submittedName>
        <fullName evidence="1">Uncharacterized protein</fullName>
    </submittedName>
</protein>
<comment type="caution">
    <text evidence="1">The sequence shown here is derived from an EMBL/GenBank/DDBJ whole genome shotgun (WGS) entry which is preliminary data.</text>
</comment>
<sequence length="77" mass="7663">MTGALILAALGLLVLTLLGVGWLAWRAGGRDGAVSVSQKSADESAQMASTAQDEAQAVANAPQTEAALLARLDAGNG</sequence>
<accession>A0A023D7K2</accession>
<proteinExistence type="predicted"/>
<keyword evidence="2" id="KW-1185">Reference proteome</keyword>
<organism evidence="1 2">
    <name type="scientific">Acidomonas methanolica NBRC 104435</name>
    <dbReference type="NCBI Taxonomy" id="1231351"/>
    <lineage>
        <taxon>Bacteria</taxon>
        <taxon>Pseudomonadati</taxon>
        <taxon>Pseudomonadota</taxon>
        <taxon>Alphaproteobacteria</taxon>
        <taxon>Acetobacterales</taxon>
        <taxon>Acetobacteraceae</taxon>
        <taxon>Acidomonas</taxon>
    </lineage>
</organism>
<gene>
    <name evidence="1" type="ORF">Amme_076_044</name>
</gene>
<dbReference type="Proteomes" id="UP000019760">
    <property type="component" value="Unassembled WGS sequence"/>
</dbReference>
<dbReference type="RefSeq" id="WP_042060028.1">
    <property type="nucleotide sequence ID" value="NZ_BAND01000076.1"/>
</dbReference>
<dbReference type="EMBL" id="BAND01000076">
    <property type="protein sequence ID" value="GAJ29751.1"/>
    <property type="molecule type" value="Genomic_DNA"/>
</dbReference>